<feature type="domain" description="BURP" evidence="2">
    <location>
        <begin position="182"/>
        <end position="395"/>
    </location>
</feature>
<reference evidence="3 4" key="1">
    <citation type="journal article" date="2019" name="G3 (Bethesda)">
        <title>Sequencing of a Wild Apple (Malus baccata) Genome Unravels the Differences Between Cultivated and Wild Apple Species Regarding Disease Resistance and Cold Tolerance.</title>
        <authorList>
            <person name="Chen X."/>
        </authorList>
    </citation>
    <scope>NUCLEOTIDE SEQUENCE [LARGE SCALE GENOMIC DNA]</scope>
    <source>
        <strain evidence="4">cv. Shandingzi</strain>
        <tissue evidence="3">Leaves</tissue>
    </source>
</reference>
<dbReference type="AlphaFoldDB" id="A0A540KEE7"/>
<keyword evidence="1" id="KW-0812">Transmembrane</keyword>
<dbReference type="SMART" id="SM01045">
    <property type="entry name" value="BURP"/>
    <property type="match status" value="1"/>
</dbReference>
<comment type="caution">
    <text evidence="3">The sequence shown here is derived from an EMBL/GenBank/DDBJ whole genome shotgun (WGS) entry which is preliminary data.</text>
</comment>
<evidence type="ECO:0000256" key="1">
    <source>
        <dbReference type="SAM" id="Phobius"/>
    </source>
</evidence>
<protein>
    <recommendedName>
        <fullName evidence="2">BURP domain-containing protein</fullName>
    </recommendedName>
</protein>
<dbReference type="Proteomes" id="UP000315295">
    <property type="component" value="Unassembled WGS sequence"/>
</dbReference>
<proteinExistence type="predicted"/>
<dbReference type="EMBL" id="VIEB01001383">
    <property type="protein sequence ID" value="TQD72601.1"/>
    <property type="molecule type" value="Genomic_DNA"/>
</dbReference>
<evidence type="ECO:0000313" key="4">
    <source>
        <dbReference type="Proteomes" id="UP000315295"/>
    </source>
</evidence>
<dbReference type="PANTHER" id="PTHR31236:SF2">
    <property type="entry name" value="BURP DOMAIN PROTEIN RD22"/>
    <property type="match status" value="1"/>
</dbReference>
<dbReference type="PROSITE" id="PS51277">
    <property type="entry name" value="BURP"/>
    <property type="match status" value="1"/>
</dbReference>
<dbReference type="InterPro" id="IPR044816">
    <property type="entry name" value="BURP"/>
</dbReference>
<evidence type="ECO:0000259" key="2">
    <source>
        <dbReference type="PROSITE" id="PS51277"/>
    </source>
</evidence>
<keyword evidence="1" id="KW-0472">Membrane</keyword>
<dbReference type="PANTHER" id="PTHR31236">
    <property type="entry name" value="BURP DOMAIN PROTEIN USPL1-LIKE"/>
    <property type="match status" value="1"/>
</dbReference>
<keyword evidence="4" id="KW-1185">Reference proteome</keyword>
<dbReference type="STRING" id="106549.A0A540KEE7"/>
<name>A0A540KEE7_MALBA</name>
<gene>
    <name evidence="3" type="ORF">C1H46_041859</name>
</gene>
<evidence type="ECO:0000313" key="3">
    <source>
        <dbReference type="EMBL" id="TQD72601.1"/>
    </source>
</evidence>
<organism evidence="3 4">
    <name type="scientific">Malus baccata</name>
    <name type="common">Siberian crab apple</name>
    <name type="synonym">Pyrus baccata</name>
    <dbReference type="NCBI Taxonomy" id="106549"/>
    <lineage>
        <taxon>Eukaryota</taxon>
        <taxon>Viridiplantae</taxon>
        <taxon>Streptophyta</taxon>
        <taxon>Embryophyta</taxon>
        <taxon>Tracheophyta</taxon>
        <taxon>Spermatophyta</taxon>
        <taxon>Magnoliopsida</taxon>
        <taxon>eudicotyledons</taxon>
        <taxon>Gunneridae</taxon>
        <taxon>Pentapetalae</taxon>
        <taxon>rosids</taxon>
        <taxon>fabids</taxon>
        <taxon>Rosales</taxon>
        <taxon>Rosaceae</taxon>
        <taxon>Amygdaloideae</taxon>
        <taxon>Maleae</taxon>
        <taxon>Malus</taxon>
    </lineage>
</organism>
<sequence length="397" mass="44585">MTARLMEAQEREAYVDSFLPSPSQTIKYSWEFLRSVENDVIWVSKSNEILLDLWKPVVKYKFSHLVTTSGRCKFQFAPEFGGALQAQILMGFHLGYIFALLTLAVVALASHAALPVAQLYWNSVLPNTQMPKAISELLQPAEFIIEDKSTPAEVENPDAKKMYAYAVENHQFREDPNAAALVFLEKNIRPGTTMNWPYARNTNTATFLPRRTAESIPFSSTKLPEIVKHFSLEPSSVEANTIKETIQECEAPGIKGEEKYCATSLESMIDFTTSKLGTSVEALVSTEEEKEATMFMHKYTIMPGVKKLEGEKAVMCHKQNYPYAVFYCHAIKQTRAYIVPLVGADGVKAKAVAVCHIDTSEWNPKHLAFQVLKVKPGTVPICHFLTNDHIVWVPKSI</sequence>
<accession>A0A540KEE7</accession>
<feature type="transmembrane region" description="Helical" evidence="1">
    <location>
        <begin position="94"/>
        <end position="121"/>
    </location>
</feature>
<keyword evidence="1" id="KW-1133">Transmembrane helix</keyword>
<dbReference type="InterPro" id="IPR004873">
    <property type="entry name" value="BURP_dom"/>
</dbReference>
<dbReference type="Pfam" id="PF03181">
    <property type="entry name" value="BURP"/>
    <property type="match status" value="1"/>
</dbReference>